<organism evidence="2 3">
    <name type="scientific">Halobacterium jilantaiense</name>
    <dbReference type="NCBI Taxonomy" id="355548"/>
    <lineage>
        <taxon>Archaea</taxon>
        <taxon>Methanobacteriati</taxon>
        <taxon>Methanobacteriota</taxon>
        <taxon>Stenosarchaea group</taxon>
        <taxon>Halobacteria</taxon>
        <taxon>Halobacteriales</taxon>
        <taxon>Halobacteriaceae</taxon>
        <taxon>Halobacterium</taxon>
    </lineage>
</organism>
<dbReference type="EMBL" id="FOJA01000001">
    <property type="protein sequence ID" value="SEV93481.1"/>
    <property type="molecule type" value="Genomic_DNA"/>
</dbReference>
<protein>
    <recommendedName>
        <fullName evidence="4">Membrane domain of glycerophosphoryl diester phosphodiesterase</fullName>
    </recommendedName>
</protein>
<feature type="transmembrane region" description="Helical" evidence="1">
    <location>
        <begin position="69"/>
        <end position="102"/>
    </location>
</feature>
<dbReference type="Pfam" id="PF24400">
    <property type="entry name" value="DUF7544"/>
    <property type="match status" value="1"/>
</dbReference>
<accession>A0A1I0MYA6</accession>
<proteinExistence type="predicted"/>
<sequence>MRWYAVDALDEAFAETRDLLLPFDLGAWLRLAVITAFAGLSAPQTPTFSAEAPPEAVVEFTREYTVGEFVAAFALLGAALVAAAAVVAAVGAVMEFVLVDVARSRDVRVATPFRRWLGAGLRLLGFRLAVVFAGLLAVALVVAPVAAALLVGPVAWLALLVVTVPLAAVVGAASAVASEFTTAFVVPLMVDDGVGVVAGWRRLWPEVRADWRQFGVYVLVKAVLLFGASLALGFAVAVVAVPFGLGGLFVGAVSPLGALSLAVAAVVGLLAVGAVSVPTMTFLRYHSLAVLDRSAVAFSLR</sequence>
<keyword evidence="1" id="KW-1133">Transmembrane helix</keyword>
<dbReference type="Proteomes" id="UP000198518">
    <property type="component" value="Unassembled WGS sequence"/>
</dbReference>
<dbReference type="STRING" id="355548.SAMN04487945_0452"/>
<keyword evidence="3" id="KW-1185">Reference proteome</keyword>
<dbReference type="InterPro" id="IPR055966">
    <property type="entry name" value="DUF7544"/>
</dbReference>
<name>A0A1I0MYA6_9EURY</name>
<keyword evidence="1" id="KW-0472">Membrane</keyword>
<feature type="transmembrane region" description="Helical" evidence="1">
    <location>
        <begin position="256"/>
        <end position="277"/>
    </location>
</feature>
<keyword evidence="1" id="KW-0812">Transmembrane</keyword>
<feature type="transmembrane region" description="Helical" evidence="1">
    <location>
        <begin position="156"/>
        <end position="177"/>
    </location>
</feature>
<dbReference type="AlphaFoldDB" id="A0A1I0MYA6"/>
<feature type="transmembrane region" description="Helical" evidence="1">
    <location>
        <begin position="123"/>
        <end position="150"/>
    </location>
</feature>
<gene>
    <name evidence="2" type="ORF">SAMN04487945_0452</name>
</gene>
<evidence type="ECO:0000313" key="2">
    <source>
        <dbReference type="EMBL" id="SEV93481.1"/>
    </source>
</evidence>
<evidence type="ECO:0000256" key="1">
    <source>
        <dbReference type="SAM" id="Phobius"/>
    </source>
</evidence>
<dbReference type="OrthoDB" id="137652at2157"/>
<evidence type="ECO:0008006" key="4">
    <source>
        <dbReference type="Google" id="ProtNLM"/>
    </source>
</evidence>
<feature type="transmembrane region" description="Helical" evidence="1">
    <location>
        <begin position="222"/>
        <end position="250"/>
    </location>
</feature>
<reference evidence="2 3" key="1">
    <citation type="submission" date="2016-10" db="EMBL/GenBank/DDBJ databases">
        <authorList>
            <person name="de Groot N.N."/>
        </authorList>
    </citation>
    <scope>NUCLEOTIDE SEQUENCE [LARGE SCALE GENOMIC DNA]</scope>
    <source>
        <strain evidence="2 3">CGMCC 1.5337</strain>
    </source>
</reference>
<dbReference type="RefSeq" id="WP_089667639.1">
    <property type="nucleotide sequence ID" value="NZ_FOJA01000001.1"/>
</dbReference>
<evidence type="ECO:0000313" key="3">
    <source>
        <dbReference type="Proteomes" id="UP000198518"/>
    </source>
</evidence>